<dbReference type="RefSeq" id="WP_083900996.1">
    <property type="nucleotide sequence ID" value="NZ_CP026924.1"/>
</dbReference>
<protein>
    <recommendedName>
        <fullName evidence="1">T6SS Transcription factor RovC-like DNA binding domain-containing protein</fullName>
    </recommendedName>
</protein>
<evidence type="ECO:0000259" key="1">
    <source>
        <dbReference type="Pfam" id="PF10074"/>
    </source>
</evidence>
<accession>A0A2L2L7K9</accession>
<name>A0A2L2L7K9_AGRTU</name>
<gene>
    <name evidence="2" type="ORF">At1D1609_02890</name>
</gene>
<sequence length="87" mass="9709">MTKEDFLDQPPDGAALTAYDQAHLKLYLRLLDADADGADWKEVVEALFGICAKTDPERAARVHTAHLSRAKWMTQSGYSELLGPRLH</sequence>
<reference evidence="2 3" key="1">
    <citation type="submission" date="2018-02" db="EMBL/GenBank/DDBJ databases">
        <title>Complete genome sequence of Agrobacterium tumefaciens 1D1609.</title>
        <authorList>
            <person name="Cho S.-T."/>
            <person name="Haryono M."/>
            <person name="Chang H.-H."/>
            <person name="Santos M.N."/>
            <person name="Lai E.-M."/>
            <person name="Kuo C.-H."/>
        </authorList>
    </citation>
    <scope>NUCLEOTIDE SEQUENCE [LARGE SCALE GENOMIC DNA]</scope>
    <source>
        <strain evidence="2 3">1D1609</strain>
    </source>
</reference>
<evidence type="ECO:0000313" key="2">
    <source>
        <dbReference type="EMBL" id="AVH40345.1"/>
    </source>
</evidence>
<dbReference type="AlphaFoldDB" id="A0A2L2L7K9"/>
<dbReference type="InterPro" id="IPR018754">
    <property type="entry name" value="RovC-like_DNA-bd"/>
</dbReference>
<proteinExistence type="predicted"/>
<dbReference type="Proteomes" id="UP000237717">
    <property type="component" value="Chromosome I"/>
</dbReference>
<evidence type="ECO:0000313" key="3">
    <source>
        <dbReference type="Proteomes" id="UP000237717"/>
    </source>
</evidence>
<organism evidence="2 3">
    <name type="scientific">Agrobacterium tumefaciens</name>
    <dbReference type="NCBI Taxonomy" id="358"/>
    <lineage>
        <taxon>Bacteria</taxon>
        <taxon>Pseudomonadati</taxon>
        <taxon>Pseudomonadota</taxon>
        <taxon>Alphaproteobacteria</taxon>
        <taxon>Hyphomicrobiales</taxon>
        <taxon>Rhizobiaceae</taxon>
        <taxon>Rhizobium/Agrobacterium group</taxon>
        <taxon>Agrobacterium</taxon>
        <taxon>Agrobacterium tumefaciens complex</taxon>
    </lineage>
</organism>
<feature type="domain" description="T6SS Transcription factor RovC-like DNA binding" evidence="1">
    <location>
        <begin position="10"/>
        <end position="82"/>
    </location>
</feature>
<dbReference type="EMBL" id="CP026924">
    <property type="protein sequence ID" value="AVH40345.1"/>
    <property type="molecule type" value="Genomic_DNA"/>
</dbReference>
<dbReference type="Pfam" id="PF10074">
    <property type="entry name" value="RovC_DNA-bd"/>
    <property type="match status" value="1"/>
</dbReference>